<keyword evidence="3" id="KW-0677">Repeat</keyword>
<feature type="disulfide bond" evidence="7">
    <location>
        <begin position="75"/>
        <end position="84"/>
    </location>
</feature>
<keyword evidence="12" id="KW-1185">Reference proteome</keyword>
<feature type="domain" description="EGF-like" evidence="9">
    <location>
        <begin position="87"/>
        <end position="127"/>
    </location>
</feature>
<evidence type="ECO:0000256" key="3">
    <source>
        <dbReference type="ARBA" id="ARBA00022737"/>
    </source>
</evidence>
<dbReference type="PROSITE" id="PS01187">
    <property type="entry name" value="EGF_CA"/>
    <property type="match status" value="1"/>
</dbReference>
<dbReference type="InterPro" id="IPR049883">
    <property type="entry name" value="NOTCH1_EGF-like"/>
</dbReference>
<accession>A0AAD9JVS7</accession>
<dbReference type="PROSITE" id="PS50026">
    <property type="entry name" value="EGF_3"/>
    <property type="match status" value="2"/>
</dbReference>
<dbReference type="PANTHER" id="PTHR14949">
    <property type="entry name" value="EGF-LIKE-DOMAIN, MULTIPLE 7, 8"/>
    <property type="match status" value="1"/>
</dbReference>
<evidence type="ECO:0000256" key="7">
    <source>
        <dbReference type="PROSITE-ProRule" id="PRU00076"/>
    </source>
</evidence>
<dbReference type="GO" id="GO:0005509">
    <property type="term" value="F:calcium ion binding"/>
    <property type="evidence" value="ECO:0007669"/>
    <property type="project" value="InterPro"/>
</dbReference>
<dbReference type="Proteomes" id="UP001209878">
    <property type="component" value="Unassembled WGS sequence"/>
</dbReference>
<dbReference type="Pfam" id="PF07645">
    <property type="entry name" value="EGF_CA"/>
    <property type="match status" value="1"/>
</dbReference>
<comment type="caution">
    <text evidence="11">The sequence shown here is derived from an EMBL/GenBank/DDBJ whole genome shotgun (WGS) entry which is preliminary data.</text>
</comment>
<dbReference type="InterPro" id="IPR009030">
    <property type="entry name" value="Growth_fac_rcpt_cys_sf"/>
</dbReference>
<dbReference type="PANTHER" id="PTHR14949:SF56">
    <property type="entry name" value="EGF-LIKE-DOMAIN, MULTIPLE 7"/>
    <property type="match status" value="1"/>
</dbReference>
<keyword evidence="4" id="KW-0106">Calcium</keyword>
<feature type="disulfide bond" evidence="7">
    <location>
        <begin position="57"/>
        <end position="67"/>
    </location>
</feature>
<dbReference type="InterPro" id="IPR018097">
    <property type="entry name" value="EGF_Ca-bd_CS"/>
</dbReference>
<evidence type="ECO:0000259" key="10">
    <source>
        <dbReference type="PROSITE" id="PS51041"/>
    </source>
</evidence>
<dbReference type="Gene3D" id="2.10.25.10">
    <property type="entry name" value="Laminin"/>
    <property type="match status" value="2"/>
</dbReference>
<comment type="caution">
    <text evidence="7">Lacks conserved residue(s) required for the propagation of feature annotation.</text>
</comment>
<dbReference type="PROSITE" id="PS51041">
    <property type="entry name" value="EMI"/>
    <property type="match status" value="1"/>
</dbReference>
<feature type="coiled-coil region" evidence="8">
    <location>
        <begin position="143"/>
        <end position="173"/>
    </location>
</feature>
<dbReference type="FunFam" id="2.10.25.10:FF:000010">
    <property type="entry name" value="Pro-epidermal growth factor"/>
    <property type="match status" value="1"/>
</dbReference>
<keyword evidence="2" id="KW-0732">Signal</keyword>
<keyword evidence="5 8" id="KW-0175">Coiled coil</keyword>
<dbReference type="GO" id="GO:0005576">
    <property type="term" value="C:extracellular region"/>
    <property type="evidence" value="ECO:0007669"/>
    <property type="project" value="TreeGrafter"/>
</dbReference>
<feature type="domain" description="EMI" evidence="10">
    <location>
        <begin position="1"/>
        <end position="54"/>
    </location>
</feature>
<evidence type="ECO:0000256" key="5">
    <source>
        <dbReference type="ARBA" id="ARBA00023054"/>
    </source>
</evidence>
<evidence type="ECO:0000313" key="11">
    <source>
        <dbReference type="EMBL" id="KAK2160167.1"/>
    </source>
</evidence>
<proteinExistence type="predicted"/>
<dbReference type="CDD" id="cd00054">
    <property type="entry name" value="EGF_CA"/>
    <property type="match status" value="1"/>
</dbReference>
<evidence type="ECO:0000256" key="1">
    <source>
        <dbReference type="ARBA" id="ARBA00022536"/>
    </source>
</evidence>
<protein>
    <recommendedName>
        <fullName evidence="13">Epidermal growth factor-like protein 7</fullName>
    </recommendedName>
</protein>
<dbReference type="PROSITE" id="PS00010">
    <property type="entry name" value="ASX_HYDROXYL"/>
    <property type="match status" value="1"/>
</dbReference>
<dbReference type="SUPFAM" id="SSF57184">
    <property type="entry name" value="Growth factor receptor domain"/>
    <property type="match status" value="1"/>
</dbReference>
<dbReference type="AlphaFoldDB" id="A0AAD9JVS7"/>
<reference evidence="11" key="1">
    <citation type="journal article" date="2023" name="Mol. Biol. Evol.">
        <title>Third-Generation Sequencing Reveals the Adaptive Role of the Epigenome in Three Deep-Sea Polychaetes.</title>
        <authorList>
            <person name="Perez M."/>
            <person name="Aroh O."/>
            <person name="Sun Y."/>
            <person name="Lan Y."/>
            <person name="Juniper S.K."/>
            <person name="Young C.R."/>
            <person name="Angers B."/>
            <person name="Qian P.Y."/>
        </authorList>
    </citation>
    <scope>NUCLEOTIDE SEQUENCE</scope>
    <source>
        <strain evidence="11">R07B-5</strain>
    </source>
</reference>
<evidence type="ECO:0000256" key="8">
    <source>
        <dbReference type="SAM" id="Coils"/>
    </source>
</evidence>
<dbReference type="GO" id="GO:0005102">
    <property type="term" value="F:signaling receptor binding"/>
    <property type="evidence" value="ECO:0007669"/>
    <property type="project" value="TreeGrafter"/>
</dbReference>
<evidence type="ECO:0000259" key="9">
    <source>
        <dbReference type="PROSITE" id="PS50026"/>
    </source>
</evidence>
<dbReference type="Pfam" id="PF07546">
    <property type="entry name" value="EMI"/>
    <property type="match status" value="1"/>
</dbReference>
<dbReference type="InterPro" id="IPR001881">
    <property type="entry name" value="EGF-like_Ca-bd_dom"/>
</dbReference>
<gene>
    <name evidence="11" type="ORF">NP493_1662g00004</name>
</gene>
<evidence type="ECO:0000256" key="4">
    <source>
        <dbReference type="ARBA" id="ARBA00022837"/>
    </source>
</evidence>
<evidence type="ECO:0000256" key="6">
    <source>
        <dbReference type="ARBA" id="ARBA00023157"/>
    </source>
</evidence>
<dbReference type="InterPro" id="IPR050969">
    <property type="entry name" value="Dev_Signal_Modulators"/>
</dbReference>
<keyword evidence="6 7" id="KW-1015">Disulfide bond</keyword>
<dbReference type="InterPro" id="IPR000742">
    <property type="entry name" value="EGF"/>
</dbReference>
<dbReference type="GO" id="GO:0009986">
    <property type="term" value="C:cell surface"/>
    <property type="evidence" value="ECO:0007669"/>
    <property type="project" value="TreeGrafter"/>
</dbReference>
<dbReference type="SMART" id="SM00181">
    <property type="entry name" value="EGF"/>
    <property type="match status" value="2"/>
</dbReference>
<dbReference type="InterPro" id="IPR000152">
    <property type="entry name" value="EGF-type_Asp/Asn_hydroxyl_site"/>
</dbReference>
<dbReference type="PROSITE" id="PS00022">
    <property type="entry name" value="EGF_1"/>
    <property type="match status" value="1"/>
</dbReference>
<name>A0AAD9JVS7_RIDPI</name>
<evidence type="ECO:0000256" key="2">
    <source>
        <dbReference type="ARBA" id="ARBA00022729"/>
    </source>
</evidence>
<evidence type="ECO:0000313" key="12">
    <source>
        <dbReference type="Proteomes" id="UP001209878"/>
    </source>
</evidence>
<organism evidence="11 12">
    <name type="scientific">Ridgeia piscesae</name>
    <name type="common">Tubeworm</name>
    <dbReference type="NCBI Taxonomy" id="27915"/>
    <lineage>
        <taxon>Eukaryota</taxon>
        <taxon>Metazoa</taxon>
        <taxon>Spiralia</taxon>
        <taxon>Lophotrochozoa</taxon>
        <taxon>Annelida</taxon>
        <taxon>Polychaeta</taxon>
        <taxon>Sedentaria</taxon>
        <taxon>Canalipalpata</taxon>
        <taxon>Sabellida</taxon>
        <taxon>Siboglinidae</taxon>
        <taxon>Ridgeia</taxon>
    </lineage>
</organism>
<dbReference type="SMART" id="SM00179">
    <property type="entry name" value="EGF_CA"/>
    <property type="match status" value="1"/>
</dbReference>
<dbReference type="PROSITE" id="PS01186">
    <property type="entry name" value="EGF_2"/>
    <property type="match status" value="2"/>
</dbReference>
<evidence type="ECO:0008006" key="13">
    <source>
        <dbReference type="Google" id="ProtNLM"/>
    </source>
</evidence>
<sequence>MCEMDGSYRLCTSFRVVYKMAYREAYVMQTEQQMVLACCPGWTQYNQGDISCMKPVCKRPCLNGGTCSGPNRCQCRKGWTGKQCQKDIDECARKTDGCQQICINTKGSFNCACADGFTVNGDRKTCKLCLSCLPEYVEMSTGYKNLAKRVSKLEKEKEELRNTVTKIRNEHQQTIQGLRSDIQSAAAAASRAPANDASAPMLAFDRSGWEHLASLSEQIALLEERIEGCEYCVVRVLSGWLAHVLSSLLIDFTSYV</sequence>
<feature type="domain" description="EGF-like" evidence="9">
    <location>
        <begin position="53"/>
        <end position="85"/>
    </location>
</feature>
<dbReference type="EMBL" id="JAODUO010001665">
    <property type="protein sequence ID" value="KAK2160167.1"/>
    <property type="molecule type" value="Genomic_DNA"/>
</dbReference>
<keyword evidence="1 7" id="KW-0245">EGF-like domain</keyword>
<dbReference type="InterPro" id="IPR011489">
    <property type="entry name" value="EMI_domain"/>
</dbReference>